<dbReference type="InterPro" id="IPR027417">
    <property type="entry name" value="P-loop_NTPase"/>
</dbReference>
<dbReference type="GO" id="GO:0004386">
    <property type="term" value="F:helicase activity"/>
    <property type="evidence" value="ECO:0007669"/>
    <property type="project" value="UniProtKB-KW"/>
</dbReference>
<evidence type="ECO:0000313" key="3">
    <source>
        <dbReference type="Proteomes" id="UP001201549"/>
    </source>
</evidence>
<keyword evidence="2" id="KW-0547">Nucleotide-binding</keyword>
<keyword evidence="2" id="KW-0347">Helicase</keyword>
<proteinExistence type="predicted"/>
<dbReference type="InterPro" id="IPR006935">
    <property type="entry name" value="Helicase/UvrB_N"/>
</dbReference>
<gene>
    <name evidence="2" type="ORF">L9G74_21045</name>
</gene>
<reference evidence="3" key="2">
    <citation type="submission" date="2023-07" db="EMBL/GenBank/DDBJ databases">
        <title>Shewanella mangrovi sp. nov., an acetaldehyde- degrading bacterium isolated from mangrove sediment.</title>
        <authorList>
            <person name="Liu Y."/>
        </authorList>
    </citation>
    <scope>NUCLEOTIDE SEQUENCE [LARGE SCALE GENOMIC DNA]</scope>
    <source>
        <strain evidence="3">C32</strain>
    </source>
</reference>
<feature type="domain" description="Helicase/UvrB N-terminal" evidence="1">
    <location>
        <begin position="17"/>
        <end position="76"/>
    </location>
</feature>
<keyword evidence="2" id="KW-0067">ATP-binding</keyword>
<keyword evidence="3" id="KW-1185">Reference proteome</keyword>
<feature type="non-terminal residue" evidence="2">
    <location>
        <position position="1"/>
    </location>
</feature>
<sequence>ANSLGAYQQTLVPQVVSFTAPTGSGKTIIMAALMEKIFNGEARYSDQPDAIFLWISDSPELNAQSKDKIDRQADKINLSQTMEISDD</sequence>
<reference evidence="2 3" key="1">
    <citation type="submission" date="2022-02" db="EMBL/GenBank/DDBJ databases">
        <authorList>
            <person name="Zhuang L."/>
        </authorList>
    </citation>
    <scope>NUCLEOTIDE SEQUENCE [LARGE SCALE GENOMIC DNA]</scope>
    <source>
        <strain evidence="2 3">C32</strain>
    </source>
</reference>
<evidence type="ECO:0000313" key="2">
    <source>
        <dbReference type="EMBL" id="MCS4558908.1"/>
    </source>
</evidence>
<accession>A0ABT2FRP4</accession>
<name>A0ABT2FRP4_9GAMM</name>
<protein>
    <submittedName>
        <fullName evidence="2">DEAD/DEAH box helicase family protein</fullName>
    </submittedName>
</protein>
<organism evidence="2 3">
    <name type="scientific">Shewanella electrica</name>
    <dbReference type="NCBI Taxonomy" id="515560"/>
    <lineage>
        <taxon>Bacteria</taxon>
        <taxon>Pseudomonadati</taxon>
        <taxon>Pseudomonadota</taxon>
        <taxon>Gammaproteobacteria</taxon>
        <taxon>Alteromonadales</taxon>
        <taxon>Shewanellaceae</taxon>
        <taxon>Shewanella</taxon>
    </lineage>
</organism>
<dbReference type="Gene3D" id="3.40.50.300">
    <property type="entry name" value="P-loop containing nucleotide triphosphate hydrolases"/>
    <property type="match status" value="1"/>
</dbReference>
<comment type="caution">
    <text evidence="2">The sequence shown here is derived from an EMBL/GenBank/DDBJ whole genome shotgun (WGS) entry which is preliminary data.</text>
</comment>
<keyword evidence="2" id="KW-0378">Hydrolase</keyword>
<evidence type="ECO:0000259" key="1">
    <source>
        <dbReference type="Pfam" id="PF04851"/>
    </source>
</evidence>
<dbReference type="Proteomes" id="UP001201549">
    <property type="component" value="Unassembled WGS sequence"/>
</dbReference>
<feature type="non-terminal residue" evidence="2">
    <location>
        <position position="87"/>
    </location>
</feature>
<dbReference type="Pfam" id="PF04851">
    <property type="entry name" value="ResIII"/>
    <property type="match status" value="1"/>
</dbReference>
<dbReference type="EMBL" id="JAKOGG010000395">
    <property type="protein sequence ID" value="MCS4558908.1"/>
    <property type="molecule type" value="Genomic_DNA"/>
</dbReference>
<dbReference type="RefSeq" id="WP_238898699.1">
    <property type="nucleotide sequence ID" value="NZ_JAKOGG010000395.1"/>
</dbReference>